<reference evidence="8 9" key="1">
    <citation type="submission" date="2017-03" db="EMBL/GenBank/DDBJ databases">
        <title>Genome sequence of Sphingomonas mucosissima DSM 17494.</title>
        <authorList>
            <person name="Poehlein A."/>
            <person name="Wuebbeler J.H."/>
            <person name="Steinbuechel A."/>
            <person name="Daniel R."/>
        </authorList>
    </citation>
    <scope>NUCLEOTIDE SEQUENCE [LARGE SCALE GENOMIC DNA]</scope>
    <source>
        <strain evidence="8 9">DSM 17494</strain>
    </source>
</reference>
<protein>
    <submittedName>
        <fullName evidence="8">Flagellar basal-body rod protein FlgG</fullName>
    </submittedName>
</protein>
<dbReference type="PANTHER" id="PTHR30435:SF19">
    <property type="entry name" value="FLAGELLAR BASAL-BODY ROD PROTEIN FLGG"/>
    <property type="match status" value="1"/>
</dbReference>
<name>A0A245ZF16_9SPHN</name>
<gene>
    <name evidence="8" type="primary">flgG_3</name>
    <name evidence="8" type="ORF">SPMU_31830</name>
</gene>
<comment type="subcellular location">
    <subcellularLocation>
        <location evidence="1 4">Bacterial flagellum basal body</location>
    </subcellularLocation>
</comment>
<dbReference type="NCBIfam" id="TIGR03506">
    <property type="entry name" value="FlgEFG_subfam"/>
    <property type="match status" value="1"/>
</dbReference>
<evidence type="ECO:0000313" key="9">
    <source>
        <dbReference type="Proteomes" id="UP000197783"/>
    </source>
</evidence>
<evidence type="ECO:0000256" key="3">
    <source>
        <dbReference type="ARBA" id="ARBA00023143"/>
    </source>
</evidence>
<comment type="caution">
    <text evidence="8">The sequence shown here is derived from an EMBL/GenBank/DDBJ whole genome shotgun (WGS) entry which is preliminary data.</text>
</comment>
<dbReference type="Pfam" id="PF00460">
    <property type="entry name" value="Flg_bb_rod"/>
    <property type="match status" value="1"/>
</dbReference>
<evidence type="ECO:0000256" key="4">
    <source>
        <dbReference type="RuleBase" id="RU362116"/>
    </source>
</evidence>
<dbReference type="RefSeq" id="WP_088335092.1">
    <property type="nucleotide sequence ID" value="NZ_NBBJ01000006.1"/>
</dbReference>
<evidence type="ECO:0000313" key="8">
    <source>
        <dbReference type="EMBL" id="OWK28327.1"/>
    </source>
</evidence>
<dbReference type="InterPro" id="IPR001444">
    <property type="entry name" value="Flag_bb_rod_N"/>
</dbReference>
<evidence type="ECO:0000259" key="5">
    <source>
        <dbReference type="Pfam" id="PF00460"/>
    </source>
</evidence>
<evidence type="ECO:0000259" key="7">
    <source>
        <dbReference type="Pfam" id="PF22692"/>
    </source>
</evidence>
<dbReference type="GO" id="GO:0071978">
    <property type="term" value="P:bacterial-type flagellum-dependent swarming motility"/>
    <property type="evidence" value="ECO:0007669"/>
    <property type="project" value="TreeGrafter"/>
</dbReference>
<evidence type="ECO:0000256" key="1">
    <source>
        <dbReference type="ARBA" id="ARBA00004117"/>
    </source>
</evidence>
<evidence type="ECO:0000259" key="6">
    <source>
        <dbReference type="Pfam" id="PF06429"/>
    </source>
</evidence>
<dbReference type="InterPro" id="IPR037925">
    <property type="entry name" value="FlgE/F/G-like"/>
</dbReference>
<sequence length="247" mass="26158">MDISSYVLLSHEQALRRRLDVAANNMANMSTVGFKREQPVFREFVEPSRDAAVDAARNTSFVLDFGAIHDTAAGSFQPTGNPLDFMIEGPGYVAVETPEGETAYTRAGFVKVLESGDLATAGGQRILGEGGNPINVPPDQQGQLTLGADGSVIGPDGPLGRIALTVFDDERAVNPRGDGLMTGDGARELPAAETKLKAGGVEGSNVQAIVETTSMVEILRAYQTSMRMSEALNDMRKSAIDKLGRAS</sequence>
<organism evidence="8 9">
    <name type="scientific">Sphingomonas mucosissima</name>
    <dbReference type="NCBI Taxonomy" id="370959"/>
    <lineage>
        <taxon>Bacteria</taxon>
        <taxon>Pseudomonadati</taxon>
        <taxon>Pseudomonadota</taxon>
        <taxon>Alphaproteobacteria</taxon>
        <taxon>Sphingomonadales</taxon>
        <taxon>Sphingomonadaceae</taxon>
        <taxon>Sphingomonas</taxon>
    </lineage>
</organism>
<dbReference type="EMBL" id="NBBJ01000006">
    <property type="protein sequence ID" value="OWK28327.1"/>
    <property type="molecule type" value="Genomic_DNA"/>
</dbReference>
<dbReference type="PANTHER" id="PTHR30435">
    <property type="entry name" value="FLAGELLAR PROTEIN"/>
    <property type="match status" value="1"/>
</dbReference>
<dbReference type="InterPro" id="IPR020013">
    <property type="entry name" value="Flagellar_FlgE/F/G"/>
</dbReference>
<accession>A0A245ZF16</accession>
<feature type="domain" description="Flagellar basal-body/hook protein C-terminal" evidence="6">
    <location>
        <begin position="199"/>
        <end position="240"/>
    </location>
</feature>
<feature type="domain" description="Flagellar hook protein FlgE/F/G-like D1" evidence="7">
    <location>
        <begin position="86"/>
        <end position="152"/>
    </location>
</feature>
<dbReference type="GO" id="GO:0009425">
    <property type="term" value="C:bacterial-type flagellum basal body"/>
    <property type="evidence" value="ECO:0007669"/>
    <property type="project" value="UniProtKB-SubCell"/>
</dbReference>
<dbReference type="Proteomes" id="UP000197783">
    <property type="component" value="Unassembled WGS sequence"/>
</dbReference>
<keyword evidence="8" id="KW-0282">Flagellum</keyword>
<keyword evidence="8" id="KW-0969">Cilium</keyword>
<evidence type="ECO:0000256" key="2">
    <source>
        <dbReference type="ARBA" id="ARBA00009677"/>
    </source>
</evidence>
<keyword evidence="9" id="KW-1185">Reference proteome</keyword>
<proteinExistence type="inferred from homology"/>
<keyword evidence="8" id="KW-0966">Cell projection</keyword>
<dbReference type="InterPro" id="IPR010930">
    <property type="entry name" value="Flg_bb/hook_C_dom"/>
</dbReference>
<dbReference type="InterPro" id="IPR053967">
    <property type="entry name" value="LlgE_F_G-like_D1"/>
</dbReference>
<comment type="similarity">
    <text evidence="2 4">Belongs to the flagella basal body rod proteins family.</text>
</comment>
<dbReference type="OrthoDB" id="9804559at2"/>
<feature type="domain" description="Flagellar basal body rod protein N-terminal" evidence="5">
    <location>
        <begin position="13"/>
        <end position="35"/>
    </location>
</feature>
<dbReference type="Pfam" id="PF22692">
    <property type="entry name" value="LlgE_F_G_D1"/>
    <property type="match status" value="1"/>
</dbReference>
<dbReference type="SUPFAM" id="SSF117143">
    <property type="entry name" value="Flagellar hook protein flgE"/>
    <property type="match status" value="1"/>
</dbReference>
<keyword evidence="3 4" id="KW-0975">Bacterial flagellum</keyword>
<dbReference type="AlphaFoldDB" id="A0A245ZF16"/>
<dbReference type="Pfam" id="PF06429">
    <property type="entry name" value="Flg_bbr_C"/>
    <property type="match status" value="1"/>
</dbReference>